<sequence>MKTAFKFASAFAIILSATVFTAKAQQVNDADIKKNAAPVTNSLSFITRLEPVTYEYNKSDNKKLNLPEGKQYGFIASDAEQVTPWAIKTQNSWQTIGKNQQKAITTHEVDLQKLVPLLVGAIKEQQAEIEKLKQEVEALKKK</sequence>
<dbReference type="Proteomes" id="UP000622475">
    <property type="component" value="Unassembled WGS sequence"/>
</dbReference>
<dbReference type="EMBL" id="JADFFL010000010">
    <property type="protein sequence ID" value="MBE9664207.1"/>
    <property type="molecule type" value="Genomic_DNA"/>
</dbReference>
<protein>
    <submittedName>
        <fullName evidence="4">Tail fiber domain-containing protein</fullName>
    </submittedName>
</protein>
<feature type="chain" id="PRO_5036881536" evidence="2">
    <location>
        <begin position="25"/>
        <end position="142"/>
    </location>
</feature>
<feature type="domain" description="Peptidase S74" evidence="3">
    <location>
        <begin position="1"/>
        <end position="136"/>
    </location>
</feature>
<keyword evidence="2" id="KW-0732">Signal</keyword>
<gene>
    <name evidence="4" type="ORF">IRJ16_20165</name>
</gene>
<evidence type="ECO:0000256" key="1">
    <source>
        <dbReference type="SAM" id="Coils"/>
    </source>
</evidence>
<dbReference type="AlphaFoldDB" id="A0A929PZA3"/>
<comment type="caution">
    <text evidence="4">The sequence shown here is derived from an EMBL/GenBank/DDBJ whole genome shotgun (WGS) entry which is preliminary data.</text>
</comment>
<proteinExistence type="predicted"/>
<keyword evidence="1" id="KW-0175">Coiled coil</keyword>
<evidence type="ECO:0000259" key="3">
    <source>
        <dbReference type="PROSITE" id="PS51688"/>
    </source>
</evidence>
<evidence type="ECO:0000256" key="2">
    <source>
        <dbReference type="SAM" id="SignalP"/>
    </source>
</evidence>
<dbReference type="PROSITE" id="PS51688">
    <property type="entry name" value="ICA"/>
    <property type="match status" value="1"/>
</dbReference>
<name>A0A929PZA3_9SPHI</name>
<feature type="coiled-coil region" evidence="1">
    <location>
        <begin position="115"/>
        <end position="142"/>
    </location>
</feature>
<dbReference type="InterPro" id="IPR030392">
    <property type="entry name" value="S74_ICA"/>
</dbReference>
<evidence type="ECO:0000313" key="5">
    <source>
        <dbReference type="Proteomes" id="UP000622475"/>
    </source>
</evidence>
<dbReference type="Pfam" id="PF13884">
    <property type="entry name" value="Peptidase_S74"/>
    <property type="match status" value="1"/>
</dbReference>
<evidence type="ECO:0000313" key="4">
    <source>
        <dbReference type="EMBL" id="MBE9664207.1"/>
    </source>
</evidence>
<organism evidence="4 5">
    <name type="scientific">Mucilaginibacter myungsuensis</name>
    <dbReference type="NCBI Taxonomy" id="649104"/>
    <lineage>
        <taxon>Bacteria</taxon>
        <taxon>Pseudomonadati</taxon>
        <taxon>Bacteroidota</taxon>
        <taxon>Sphingobacteriia</taxon>
        <taxon>Sphingobacteriales</taxon>
        <taxon>Sphingobacteriaceae</taxon>
        <taxon>Mucilaginibacter</taxon>
    </lineage>
</organism>
<accession>A0A929PZA3</accession>
<feature type="signal peptide" evidence="2">
    <location>
        <begin position="1"/>
        <end position="24"/>
    </location>
</feature>
<reference evidence="4" key="1">
    <citation type="submission" date="2020-10" db="EMBL/GenBank/DDBJ databases">
        <title>Mucilaginibacter mali sp. nov., isolated from rhizosphere soil of apple orchard.</title>
        <authorList>
            <person name="Lee J.-S."/>
            <person name="Kim H.S."/>
            <person name="Kim J.-S."/>
        </authorList>
    </citation>
    <scope>NUCLEOTIDE SEQUENCE</scope>
    <source>
        <strain evidence="4">KCTC 22746</strain>
    </source>
</reference>
<dbReference type="RefSeq" id="WP_194113454.1">
    <property type="nucleotide sequence ID" value="NZ_JADFFL010000010.1"/>
</dbReference>
<keyword evidence="5" id="KW-1185">Reference proteome</keyword>